<organism evidence="6 7">
    <name type="scientific">Rhizobium herbae</name>
    <dbReference type="NCBI Taxonomy" id="508661"/>
    <lineage>
        <taxon>Bacteria</taxon>
        <taxon>Pseudomonadati</taxon>
        <taxon>Pseudomonadota</taxon>
        <taxon>Alphaproteobacteria</taxon>
        <taxon>Hyphomicrobiales</taxon>
        <taxon>Rhizobiaceae</taxon>
        <taxon>Rhizobium/Agrobacterium group</taxon>
        <taxon>Rhizobium</taxon>
    </lineage>
</organism>
<evidence type="ECO:0000313" key="6">
    <source>
        <dbReference type="EMBL" id="MBP1857195.1"/>
    </source>
</evidence>
<keyword evidence="7" id="KW-1185">Reference proteome</keyword>
<proteinExistence type="inferred from homology"/>
<dbReference type="Pfam" id="PF00126">
    <property type="entry name" value="HTH_1"/>
    <property type="match status" value="1"/>
</dbReference>
<dbReference type="PRINTS" id="PR00039">
    <property type="entry name" value="HTHLYSR"/>
</dbReference>
<accession>A0ABS4EGX5</accession>
<keyword evidence="3 6" id="KW-0238">DNA-binding</keyword>
<dbReference type="Gene3D" id="3.40.190.290">
    <property type="match status" value="1"/>
</dbReference>
<protein>
    <submittedName>
        <fullName evidence="6">DNA-binding transcriptional LysR family regulator</fullName>
    </submittedName>
</protein>
<dbReference type="SUPFAM" id="SSF46785">
    <property type="entry name" value="Winged helix' DNA-binding domain"/>
    <property type="match status" value="1"/>
</dbReference>
<evidence type="ECO:0000313" key="7">
    <source>
        <dbReference type="Proteomes" id="UP000823786"/>
    </source>
</evidence>
<evidence type="ECO:0000256" key="4">
    <source>
        <dbReference type="ARBA" id="ARBA00023163"/>
    </source>
</evidence>
<dbReference type="InterPro" id="IPR036388">
    <property type="entry name" value="WH-like_DNA-bd_sf"/>
</dbReference>
<dbReference type="Proteomes" id="UP000823786">
    <property type="component" value="Unassembled WGS sequence"/>
</dbReference>
<evidence type="ECO:0000256" key="1">
    <source>
        <dbReference type="ARBA" id="ARBA00009437"/>
    </source>
</evidence>
<dbReference type="PANTHER" id="PTHR30537">
    <property type="entry name" value="HTH-TYPE TRANSCRIPTIONAL REGULATOR"/>
    <property type="match status" value="1"/>
</dbReference>
<comment type="similarity">
    <text evidence="1">Belongs to the LysR transcriptional regulatory family.</text>
</comment>
<dbReference type="InterPro" id="IPR000847">
    <property type="entry name" value="LysR_HTH_N"/>
</dbReference>
<dbReference type="GO" id="GO:0003677">
    <property type="term" value="F:DNA binding"/>
    <property type="evidence" value="ECO:0007669"/>
    <property type="project" value="UniProtKB-KW"/>
</dbReference>
<evidence type="ECO:0000256" key="3">
    <source>
        <dbReference type="ARBA" id="ARBA00023125"/>
    </source>
</evidence>
<dbReference type="CDD" id="cd08475">
    <property type="entry name" value="PBP2_CrgA_like_6"/>
    <property type="match status" value="1"/>
</dbReference>
<keyword evidence="2" id="KW-0805">Transcription regulation</keyword>
<name>A0ABS4EGX5_9HYPH</name>
<dbReference type="InterPro" id="IPR036390">
    <property type="entry name" value="WH_DNA-bd_sf"/>
</dbReference>
<dbReference type="Gene3D" id="1.10.10.10">
    <property type="entry name" value="Winged helix-like DNA-binding domain superfamily/Winged helix DNA-binding domain"/>
    <property type="match status" value="1"/>
</dbReference>
<reference evidence="6 7" key="1">
    <citation type="submission" date="2021-03" db="EMBL/GenBank/DDBJ databases">
        <title>Genomic Encyclopedia of Type Strains, Phase IV (KMG-IV): sequencing the most valuable type-strain genomes for metagenomic binning, comparative biology and taxonomic classification.</title>
        <authorList>
            <person name="Goeker M."/>
        </authorList>
    </citation>
    <scope>NUCLEOTIDE SEQUENCE [LARGE SCALE GENOMIC DNA]</scope>
    <source>
        <strain evidence="6 7">DSM 26427</strain>
    </source>
</reference>
<dbReference type="PROSITE" id="PS50931">
    <property type="entry name" value="HTH_LYSR"/>
    <property type="match status" value="1"/>
</dbReference>
<dbReference type="RefSeq" id="WP_209847754.1">
    <property type="nucleotide sequence ID" value="NZ_JAGGJV010000001.1"/>
</dbReference>
<dbReference type="EMBL" id="JAGGJV010000001">
    <property type="protein sequence ID" value="MBP1857195.1"/>
    <property type="molecule type" value="Genomic_DNA"/>
</dbReference>
<dbReference type="Pfam" id="PF03466">
    <property type="entry name" value="LysR_substrate"/>
    <property type="match status" value="1"/>
</dbReference>
<evidence type="ECO:0000259" key="5">
    <source>
        <dbReference type="PROSITE" id="PS50931"/>
    </source>
</evidence>
<sequence length="301" mass="33875">MNDRLNGVSVFVDAVEADSFSAAAQRLNLSRSAVGKTIARLEDRLGTRLFHRTTRSQTLTEDGQIFYERCLRALEELRAGEAMLESGRKEVAGRLRVSMPVLFGRRCVAPILLKLAGEHPKLELDLNFTDSRVDILEDGFDLAIRNGPLGEWPGLMTRRLAHQRMTVCASPDYLRIHGEPKAREELLDHHAILYARSGRIRSWLFPVEGGPDAEILPRSRMRFDDLEMIADAGVAGLGLVWLPCWLVQQRVRDGSLVRLFENERRLSFDCHAVWPQTPHLPLRVRLAIDALAADLPAATDL</sequence>
<keyword evidence="4" id="KW-0804">Transcription</keyword>
<feature type="domain" description="HTH lysR-type" evidence="5">
    <location>
        <begin position="1"/>
        <end position="60"/>
    </location>
</feature>
<comment type="caution">
    <text evidence="6">The sequence shown here is derived from an EMBL/GenBank/DDBJ whole genome shotgun (WGS) entry which is preliminary data.</text>
</comment>
<dbReference type="InterPro" id="IPR005119">
    <property type="entry name" value="LysR_subst-bd"/>
</dbReference>
<dbReference type="SUPFAM" id="SSF53850">
    <property type="entry name" value="Periplasmic binding protein-like II"/>
    <property type="match status" value="1"/>
</dbReference>
<evidence type="ECO:0000256" key="2">
    <source>
        <dbReference type="ARBA" id="ARBA00023015"/>
    </source>
</evidence>
<gene>
    <name evidence="6" type="ORF">J2Z75_000675</name>
</gene>
<dbReference type="PANTHER" id="PTHR30537:SF5">
    <property type="entry name" value="HTH-TYPE TRANSCRIPTIONAL ACTIVATOR TTDR-RELATED"/>
    <property type="match status" value="1"/>
</dbReference>
<dbReference type="InterPro" id="IPR058163">
    <property type="entry name" value="LysR-type_TF_proteobact-type"/>
</dbReference>